<reference evidence="1" key="1">
    <citation type="submission" date="2015-05" db="EMBL/GenBank/DDBJ databases">
        <title>Permanent draft genome of Rhodopirellula islandicus K833.</title>
        <authorList>
            <person name="Kizina J."/>
            <person name="Richter M."/>
            <person name="Glockner F.O."/>
            <person name="Harder J."/>
        </authorList>
    </citation>
    <scope>NUCLEOTIDE SEQUENCE [LARGE SCALE GENOMIC DNA]</scope>
    <source>
        <strain evidence="1">K833</strain>
    </source>
</reference>
<proteinExistence type="predicted"/>
<comment type="caution">
    <text evidence="1">The sequence shown here is derived from an EMBL/GenBank/DDBJ whole genome shotgun (WGS) entry which is preliminary data.</text>
</comment>
<dbReference type="STRING" id="595434.RISK_004296"/>
<evidence type="ECO:0000313" key="1">
    <source>
        <dbReference type="EMBL" id="KLU03889.1"/>
    </source>
</evidence>
<dbReference type="RefSeq" id="WP_150122607.1">
    <property type="nucleotide sequence ID" value="NZ_LECT01000031.1"/>
</dbReference>
<accession>A0A0J1EEI4</accession>
<dbReference type="AlphaFoldDB" id="A0A0J1EEI4"/>
<dbReference type="EMBL" id="LECT01000031">
    <property type="protein sequence ID" value="KLU03889.1"/>
    <property type="molecule type" value="Genomic_DNA"/>
</dbReference>
<protein>
    <submittedName>
        <fullName evidence="1">Uncharacterized protein</fullName>
    </submittedName>
</protein>
<dbReference type="PATRIC" id="fig|595434.4.peg.4074"/>
<name>A0A0J1EEI4_RHOIS</name>
<gene>
    <name evidence="1" type="ORF">RISK_004296</name>
</gene>
<organism evidence="1 2">
    <name type="scientific">Rhodopirellula islandica</name>
    <dbReference type="NCBI Taxonomy" id="595434"/>
    <lineage>
        <taxon>Bacteria</taxon>
        <taxon>Pseudomonadati</taxon>
        <taxon>Planctomycetota</taxon>
        <taxon>Planctomycetia</taxon>
        <taxon>Pirellulales</taxon>
        <taxon>Pirellulaceae</taxon>
        <taxon>Rhodopirellula</taxon>
    </lineage>
</organism>
<dbReference type="Proteomes" id="UP000036367">
    <property type="component" value="Unassembled WGS sequence"/>
</dbReference>
<sequence length="96" mass="10774">MAQWIIFLPHGILDMWKHFIVGTVVFVVALSTSSNGIQGQEPAEQNVEADATQFPSEIVDRLFEMAVSDPSNSIRRNALIACAQLPNEFDRFRLAR</sequence>
<keyword evidence="2" id="KW-1185">Reference proteome</keyword>
<evidence type="ECO:0000313" key="2">
    <source>
        <dbReference type="Proteomes" id="UP000036367"/>
    </source>
</evidence>
<dbReference type="OrthoDB" id="289648at2"/>